<dbReference type="GO" id="GO:0016791">
    <property type="term" value="F:phosphatase activity"/>
    <property type="evidence" value="ECO:0000318"/>
    <property type="project" value="GO_Central"/>
</dbReference>
<evidence type="ECO:0000256" key="3">
    <source>
        <dbReference type="ARBA" id="ARBA00022801"/>
    </source>
</evidence>
<dbReference type="Pfam" id="PF06888">
    <property type="entry name" value="Put_Phosphatase"/>
    <property type="match status" value="1"/>
</dbReference>
<dbReference type="Gramene" id="Manes.03G047200.1.v8.1">
    <property type="protein sequence ID" value="Manes.03G047200.1.v8.1.CDS"/>
    <property type="gene ID" value="Manes.03G047200.v8.1"/>
</dbReference>
<evidence type="ECO:0000256" key="2">
    <source>
        <dbReference type="ARBA" id="ARBA00022723"/>
    </source>
</evidence>
<keyword evidence="2 7" id="KW-0479">Metal-binding</keyword>
<feature type="binding site" evidence="6">
    <location>
        <position position="99"/>
    </location>
    <ligand>
        <name>substrate</name>
    </ligand>
</feature>
<evidence type="ECO:0000256" key="1">
    <source>
        <dbReference type="ARBA" id="ARBA00001946"/>
    </source>
</evidence>
<evidence type="ECO:0000256" key="4">
    <source>
        <dbReference type="ARBA" id="ARBA00022842"/>
    </source>
</evidence>
<comment type="cofactor">
    <cofactor evidence="1 7">
        <name>Mg(2+)</name>
        <dbReference type="ChEBI" id="CHEBI:18420"/>
    </cofactor>
</comment>
<evidence type="ECO:0000256" key="5">
    <source>
        <dbReference type="PIRSR" id="PIRSR031051-1"/>
    </source>
</evidence>
<dbReference type="AlphaFoldDB" id="A0A2C9W734"/>
<dbReference type="NCBIfam" id="TIGR01488">
    <property type="entry name" value="HAD-SF-IB"/>
    <property type="match status" value="1"/>
</dbReference>
<dbReference type="OrthoDB" id="10267182at2759"/>
<accession>A0A2C9W734</accession>
<dbReference type="InterPro" id="IPR023214">
    <property type="entry name" value="HAD_sf"/>
</dbReference>
<dbReference type="EMBL" id="CM004389">
    <property type="protein sequence ID" value="OAY54090.1"/>
    <property type="molecule type" value="Genomic_DNA"/>
</dbReference>
<feature type="binding site" evidence="7">
    <location>
        <position position="13"/>
    </location>
    <ligand>
        <name>Mg(2+)</name>
        <dbReference type="ChEBI" id="CHEBI:18420"/>
    </ligand>
</feature>
<evidence type="ECO:0000313" key="9">
    <source>
        <dbReference type="Proteomes" id="UP000091857"/>
    </source>
</evidence>
<dbReference type="STRING" id="3983.A0A2C9W734"/>
<evidence type="ECO:0000313" key="8">
    <source>
        <dbReference type="EMBL" id="OAY54090.1"/>
    </source>
</evidence>
<keyword evidence="3" id="KW-0378">Hydrolase</keyword>
<evidence type="ECO:0008006" key="10">
    <source>
        <dbReference type="Google" id="ProtNLM"/>
    </source>
</evidence>
<dbReference type="PANTHER" id="PTHR20889">
    <property type="entry name" value="PHOSPHATASE, ORPHAN 1, 2"/>
    <property type="match status" value="1"/>
</dbReference>
<dbReference type="PANTHER" id="PTHR20889:SF22">
    <property type="entry name" value="INORGANIC PYROPHOSPHATASE 2"/>
    <property type="match status" value="1"/>
</dbReference>
<protein>
    <recommendedName>
        <fullName evidence="10">Inorganic pyrophosphatase 2</fullName>
    </recommendedName>
</protein>
<feature type="active site" description="Proton donor" evidence="5">
    <location>
        <position position="15"/>
    </location>
</feature>
<dbReference type="InterPro" id="IPR006384">
    <property type="entry name" value="HAD_hydro_PyrdxlP_Pase-like"/>
</dbReference>
<reference evidence="9" key="1">
    <citation type="journal article" date="2016" name="Nat. Biotechnol.">
        <title>Sequencing wild and cultivated cassava and related species reveals extensive interspecific hybridization and genetic diversity.</title>
        <authorList>
            <person name="Bredeson J.V."/>
            <person name="Lyons J.B."/>
            <person name="Prochnik S.E."/>
            <person name="Wu G.A."/>
            <person name="Ha C.M."/>
            <person name="Edsinger-Gonzales E."/>
            <person name="Grimwood J."/>
            <person name="Schmutz J."/>
            <person name="Rabbi I.Y."/>
            <person name="Egesi C."/>
            <person name="Nauluvula P."/>
            <person name="Lebot V."/>
            <person name="Ndunguru J."/>
            <person name="Mkamilo G."/>
            <person name="Bart R.S."/>
            <person name="Setter T.L."/>
            <person name="Gleadow R.M."/>
            <person name="Kulakow P."/>
            <person name="Ferguson M.E."/>
            <person name="Rounsley S."/>
            <person name="Rokhsar D.S."/>
        </authorList>
    </citation>
    <scope>NUCLEOTIDE SEQUENCE [LARGE SCALE GENOMIC DNA]</scope>
    <source>
        <strain evidence="9">cv. AM560-2</strain>
    </source>
</reference>
<dbReference type="Proteomes" id="UP000091857">
    <property type="component" value="Chromosome 3"/>
</dbReference>
<dbReference type="InterPro" id="IPR016965">
    <property type="entry name" value="Pase_PHOSPHO-typ"/>
</dbReference>
<dbReference type="NCBIfam" id="TIGR01489">
    <property type="entry name" value="DKMTPPase-SF"/>
    <property type="match status" value="1"/>
</dbReference>
<proteinExistence type="predicted"/>
<keyword evidence="4 7" id="KW-0460">Magnesium</keyword>
<dbReference type="GO" id="GO:0046872">
    <property type="term" value="F:metal ion binding"/>
    <property type="evidence" value="ECO:0007669"/>
    <property type="project" value="UniProtKB-KW"/>
</dbReference>
<evidence type="ECO:0000256" key="6">
    <source>
        <dbReference type="PIRSR" id="PIRSR031051-2"/>
    </source>
</evidence>
<organism evidence="8 9">
    <name type="scientific">Manihot esculenta</name>
    <name type="common">Cassava</name>
    <name type="synonym">Jatropha manihot</name>
    <dbReference type="NCBI Taxonomy" id="3983"/>
    <lineage>
        <taxon>Eukaryota</taxon>
        <taxon>Viridiplantae</taxon>
        <taxon>Streptophyta</taxon>
        <taxon>Embryophyta</taxon>
        <taxon>Tracheophyta</taxon>
        <taxon>Spermatophyta</taxon>
        <taxon>Magnoliopsida</taxon>
        <taxon>eudicotyledons</taxon>
        <taxon>Gunneridae</taxon>
        <taxon>Pentapetalae</taxon>
        <taxon>rosids</taxon>
        <taxon>fabids</taxon>
        <taxon>Malpighiales</taxon>
        <taxon>Euphorbiaceae</taxon>
        <taxon>Crotonoideae</taxon>
        <taxon>Manihoteae</taxon>
        <taxon>Manihot</taxon>
    </lineage>
</organism>
<feature type="binding site" evidence="6">
    <location>
        <position position="24"/>
    </location>
    <ligand>
        <name>substrate</name>
    </ligand>
</feature>
<keyword evidence="9" id="KW-1185">Reference proteome</keyword>
<dbReference type="SUPFAM" id="SSF56784">
    <property type="entry name" value="HAD-like"/>
    <property type="match status" value="1"/>
</dbReference>
<comment type="caution">
    <text evidence="8">The sequence shown here is derived from an EMBL/GenBank/DDBJ whole genome shotgun (WGS) entry which is preliminary data.</text>
</comment>
<feature type="binding site" evidence="7">
    <location>
        <position position="184"/>
    </location>
    <ligand>
        <name>Mg(2+)</name>
        <dbReference type="ChEBI" id="CHEBI:18420"/>
    </ligand>
</feature>
<dbReference type="Gene3D" id="3.40.50.1000">
    <property type="entry name" value="HAD superfamily/HAD-like"/>
    <property type="match status" value="1"/>
</dbReference>
<name>A0A2C9W734_MANES</name>
<dbReference type="InterPro" id="IPR036412">
    <property type="entry name" value="HAD-like_sf"/>
</dbReference>
<gene>
    <name evidence="8" type="ORF">MANES_03G047200v8</name>
</gene>
<sequence>MVHAMARVVVVFDFDKTIIDCDSDNWVVEQLGINDIFTQLLPTLPWNSLMDRMMMELHSQKKTIQDIADCLKQVPLHPKIISGIKSAHASGCDLRIVSDANTIFIETILKHYGLMDCFSEIITNPSYVDEEGRLRILHYHHHHFNSSAHGCTICPPNMCKGLVMETMRASVSAEGKSQFVYVGDGTPDFCAAMKLEQGDIVMPRKNFPLRDLIYNNKNLIKANIQEWSDGEDLGTKLQLIDAIEEKCSSLKPGTFVPADCKLQTASSISARDSFARNLLPVPR</sequence>
<dbReference type="PIRSF" id="PIRSF031051">
    <property type="entry name" value="PyrdxlP_Pase_PHOSPHO2"/>
    <property type="match status" value="1"/>
</dbReference>
<evidence type="ECO:0000256" key="7">
    <source>
        <dbReference type="PIRSR" id="PIRSR031051-3"/>
    </source>
</evidence>
<feature type="binding site" evidence="7">
    <location>
        <position position="15"/>
    </location>
    <ligand>
        <name>Mg(2+)</name>
        <dbReference type="ChEBI" id="CHEBI:18420"/>
    </ligand>
</feature>
<feature type="active site" description="Nucleophile" evidence="5">
    <location>
        <position position="13"/>
    </location>
</feature>